<proteinExistence type="predicted"/>
<gene>
    <name evidence="3" type="ORF">ACFSW8_05750</name>
</gene>
<feature type="transmembrane region" description="Helical" evidence="1">
    <location>
        <begin position="139"/>
        <end position="157"/>
    </location>
</feature>
<feature type="domain" description="DUF3592" evidence="2">
    <location>
        <begin position="64"/>
        <end position="129"/>
    </location>
</feature>
<dbReference type="Pfam" id="PF12158">
    <property type="entry name" value="DUF3592"/>
    <property type="match status" value="1"/>
</dbReference>
<reference evidence="4" key="1">
    <citation type="journal article" date="2019" name="Int. J. Syst. Evol. Microbiol.">
        <title>The Global Catalogue of Microorganisms (GCM) 10K type strain sequencing project: providing services to taxonomists for standard genome sequencing and annotation.</title>
        <authorList>
            <consortium name="The Broad Institute Genomics Platform"/>
            <consortium name="The Broad Institute Genome Sequencing Center for Infectious Disease"/>
            <person name="Wu L."/>
            <person name="Ma J."/>
        </authorList>
    </citation>
    <scope>NUCLEOTIDE SEQUENCE [LARGE SCALE GENOMIC DNA]</scope>
    <source>
        <strain evidence="4">CCUG 57942</strain>
    </source>
</reference>
<evidence type="ECO:0000259" key="2">
    <source>
        <dbReference type="Pfam" id="PF12158"/>
    </source>
</evidence>
<keyword evidence="4" id="KW-1185">Reference proteome</keyword>
<name>A0ABW4Z8Z9_9BACT</name>
<evidence type="ECO:0000256" key="1">
    <source>
        <dbReference type="SAM" id="Phobius"/>
    </source>
</evidence>
<organism evidence="3 4">
    <name type="scientific">Rubritalea tangerina</name>
    <dbReference type="NCBI Taxonomy" id="430798"/>
    <lineage>
        <taxon>Bacteria</taxon>
        <taxon>Pseudomonadati</taxon>
        <taxon>Verrucomicrobiota</taxon>
        <taxon>Verrucomicrobiia</taxon>
        <taxon>Verrucomicrobiales</taxon>
        <taxon>Rubritaleaceae</taxon>
        <taxon>Rubritalea</taxon>
    </lineage>
</organism>
<protein>
    <submittedName>
        <fullName evidence="3">DUF3592 domain-containing protein</fullName>
    </submittedName>
</protein>
<keyword evidence="1" id="KW-1133">Transmembrane helix</keyword>
<dbReference type="EMBL" id="JBHUJB010000022">
    <property type="protein sequence ID" value="MFD2158394.1"/>
    <property type="molecule type" value="Genomic_DNA"/>
</dbReference>
<dbReference type="RefSeq" id="WP_377086385.1">
    <property type="nucleotide sequence ID" value="NZ_JBHSJL010000014.1"/>
</dbReference>
<keyword evidence="1" id="KW-0472">Membrane</keyword>
<evidence type="ECO:0000313" key="4">
    <source>
        <dbReference type="Proteomes" id="UP001597389"/>
    </source>
</evidence>
<dbReference type="InterPro" id="IPR021994">
    <property type="entry name" value="DUF3592"/>
</dbReference>
<accession>A0ABW4Z8Z9</accession>
<evidence type="ECO:0000313" key="3">
    <source>
        <dbReference type="EMBL" id="MFD2158394.1"/>
    </source>
</evidence>
<comment type="caution">
    <text evidence="3">The sequence shown here is derived from an EMBL/GenBank/DDBJ whole genome shotgun (WGS) entry which is preliminary data.</text>
</comment>
<sequence>MPKFLLPLVLGIAFLGAGIWSLQRELNAQNALGYAKSWTPVSGAISKRNIIEVPSNRPKGHKKASTPQAVAYQVTLHYSYQVEGKEYLGRLTSPTSFSSEAQAQEAFNGLQANDTIKLRANPLRPHESIPINLTSTPPWVSYLISATLMLIGLSLIARNAKRLKQGK</sequence>
<keyword evidence="1" id="KW-0812">Transmembrane</keyword>
<dbReference type="Proteomes" id="UP001597389">
    <property type="component" value="Unassembled WGS sequence"/>
</dbReference>